<proteinExistence type="predicted"/>
<dbReference type="EMBL" id="CABPRJ010000015">
    <property type="protein sequence ID" value="VVC25580.1"/>
    <property type="molecule type" value="Genomic_DNA"/>
</dbReference>
<dbReference type="AlphaFoldDB" id="A0A5E4M0N3"/>
<feature type="compositionally biased region" description="Basic and acidic residues" evidence="1">
    <location>
        <begin position="131"/>
        <end position="142"/>
    </location>
</feature>
<feature type="compositionally biased region" description="Polar residues" evidence="1">
    <location>
        <begin position="110"/>
        <end position="121"/>
    </location>
</feature>
<evidence type="ECO:0000313" key="2">
    <source>
        <dbReference type="EMBL" id="VVC25580.1"/>
    </source>
</evidence>
<reference evidence="2 3" key="1">
    <citation type="submission" date="2019-08" db="EMBL/GenBank/DDBJ databases">
        <authorList>
            <person name="Alioto T."/>
            <person name="Alioto T."/>
            <person name="Gomez Garrido J."/>
        </authorList>
    </citation>
    <scope>NUCLEOTIDE SEQUENCE [LARGE SCALE GENOMIC DNA]</scope>
</reference>
<accession>A0A5E4M0N3</accession>
<feature type="compositionally biased region" description="Polar residues" evidence="1">
    <location>
        <begin position="143"/>
        <end position="158"/>
    </location>
</feature>
<protein>
    <submittedName>
        <fullName evidence="2">Uncharacterized protein</fullName>
    </submittedName>
</protein>
<keyword evidence="3" id="KW-1185">Reference proteome</keyword>
<evidence type="ECO:0000256" key="1">
    <source>
        <dbReference type="SAM" id="MobiDB-lite"/>
    </source>
</evidence>
<feature type="region of interest" description="Disordered" evidence="1">
    <location>
        <begin position="77"/>
        <end position="158"/>
    </location>
</feature>
<sequence>MATSSSIFSTPVGSEKADTIVVAASVRLTVEELIEKYLAENVIGPRIPMITDAFMIVKKSSGIPMDLVLLIVTSQREKKETVERKNQGATKVRRAHIPAYPTNESKDTQAKTGNTPKTGRSSGICKSGLSGKDETNKPESRTRSLPSEWRQTTRPGAW</sequence>
<evidence type="ECO:0000313" key="3">
    <source>
        <dbReference type="Proteomes" id="UP000325440"/>
    </source>
</evidence>
<name>A0A5E4M0N3_9HEMI</name>
<gene>
    <name evidence="2" type="ORF">CINCED_3A005343</name>
</gene>
<dbReference type="Proteomes" id="UP000325440">
    <property type="component" value="Unassembled WGS sequence"/>
</dbReference>
<organism evidence="2 3">
    <name type="scientific">Cinara cedri</name>
    <dbReference type="NCBI Taxonomy" id="506608"/>
    <lineage>
        <taxon>Eukaryota</taxon>
        <taxon>Metazoa</taxon>
        <taxon>Ecdysozoa</taxon>
        <taxon>Arthropoda</taxon>
        <taxon>Hexapoda</taxon>
        <taxon>Insecta</taxon>
        <taxon>Pterygota</taxon>
        <taxon>Neoptera</taxon>
        <taxon>Paraneoptera</taxon>
        <taxon>Hemiptera</taxon>
        <taxon>Sternorrhyncha</taxon>
        <taxon>Aphidomorpha</taxon>
        <taxon>Aphidoidea</taxon>
        <taxon>Aphididae</taxon>
        <taxon>Lachninae</taxon>
        <taxon>Cinara</taxon>
    </lineage>
</organism>
<feature type="compositionally biased region" description="Basic and acidic residues" evidence="1">
    <location>
        <begin position="77"/>
        <end position="86"/>
    </location>
</feature>